<protein>
    <submittedName>
        <fullName evidence="2">Uncharacterized protein</fullName>
    </submittedName>
</protein>
<evidence type="ECO:0000313" key="2">
    <source>
        <dbReference type="EMBL" id="KAK2078759.1"/>
    </source>
</evidence>
<feature type="region of interest" description="Disordered" evidence="1">
    <location>
        <begin position="110"/>
        <end position="159"/>
    </location>
</feature>
<sequence length="342" mass="35483">MPLSGVPYMIREGSADAFCRLKGLSKAGGYKVATLDVLEDAASAVDLSSGAACWWPSCSWLIAVECLPAGAAKCIADSQGNIGRDNVGYRNFGVGNNGIGNFGNNNKGNNNWGSSNSGSSNLGLGLSGTDSPPPPPSPSPADSPPPASPPPPPPPSPRQVITGVWSLPYPGYLSTAAELHIALLQYPADGVDVNLVVFPEPFPPITQAITIPAGTAPYIFNVSCMDCYTPSAQVSAYLTYPDMPDEHMSLAQDGIAITHLTVADGDDAMSSATVVASFSGLTEGDAYSLDLWCNDPPMVRTHYILANSAPSVTYNSLPGTCQSTRYLIITSANGVDKAVANP</sequence>
<accession>A0AAD9IKA2</accession>
<gene>
    <name evidence="2" type="ORF">QBZ16_003599</name>
</gene>
<dbReference type="Proteomes" id="UP001255856">
    <property type="component" value="Unassembled WGS sequence"/>
</dbReference>
<keyword evidence="3" id="KW-1185">Reference proteome</keyword>
<feature type="compositionally biased region" description="Low complexity" evidence="1">
    <location>
        <begin position="110"/>
        <end position="130"/>
    </location>
</feature>
<feature type="compositionally biased region" description="Pro residues" evidence="1">
    <location>
        <begin position="131"/>
        <end position="157"/>
    </location>
</feature>
<evidence type="ECO:0000256" key="1">
    <source>
        <dbReference type="SAM" id="MobiDB-lite"/>
    </source>
</evidence>
<proteinExistence type="predicted"/>
<organism evidence="2 3">
    <name type="scientific">Prototheca wickerhamii</name>
    <dbReference type="NCBI Taxonomy" id="3111"/>
    <lineage>
        <taxon>Eukaryota</taxon>
        <taxon>Viridiplantae</taxon>
        <taxon>Chlorophyta</taxon>
        <taxon>core chlorophytes</taxon>
        <taxon>Trebouxiophyceae</taxon>
        <taxon>Chlorellales</taxon>
        <taxon>Chlorellaceae</taxon>
        <taxon>Prototheca</taxon>
    </lineage>
</organism>
<evidence type="ECO:0000313" key="3">
    <source>
        <dbReference type="Proteomes" id="UP001255856"/>
    </source>
</evidence>
<dbReference type="EMBL" id="JASFZW010000004">
    <property type="protein sequence ID" value="KAK2078759.1"/>
    <property type="molecule type" value="Genomic_DNA"/>
</dbReference>
<comment type="caution">
    <text evidence="2">The sequence shown here is derived from an EMBL/GenBank/DDBJ whole genome shotgun (WGS) entry which is preliminary data.</text>
</comment>
<name>A0AAD9IKA2_PROWI</name>
<reference evidence="2" key="1">
    <citation type="submission" date="2021-01" db="EMBL/GenBank/DDBJ databases">
        <authorList>
            <person name="Eckstrom K.M.E."/>
        </authorList>
    </citation>
    <scope>NUCLEOTIDE SEQUENCE</scope>
    <source>
        <strain evidence="2">UVCC 0001</strain>
    </source>
</reference>
<dbReference type="AlphaFoldDB" id="A0AAD9IKA2"/>